<reference evidence="8 9" key="1">
    <citation type="submission" date="2023-07" db="EMBL/GenBank/DDBJ databases">
        <authorList>
            <person name="Peeters C."/>
        </authorList>
    </citation>
    <scope>NUCLEOTIDE SEQUENCE [LARGE SCALE GENOMIC DNA]</scope>
    <source>
        <strain evidence="8 9">R-16034</strain>
    </source>
</reference>
<dbReference type="SUPFAM" id="SSF51905">
    <property type="entry name" value="FAD/NAD(P)-binding domain"/>
    <property type="match status" value="1"/>
</dbReference>
<dbReference type="InterPro" id="IPR006076">
    <property type="entry name" value="FAD-dep_OxRdtase"/>
</dbReference>
<evidence type="ECO:0000256" key="2">
    <source>
        <dbReference type="ARBA" id="ARBA00022723"/>
    </source>
</evidence>
<keyword evidence="5" id="KW-0411">Iron-sulfur</keyword>
<dbReference type="Pfam" id="PF01266">
    <property type="entry name" value="DAO"/>
    <property type="match status" value="1"/>
</dbReference>
<dbReference type="GO" id="GO:0005737">
    <property type="term" value="C:cytoplasm"/>
    <property type="evidence" value="ECO:0007669"/>
    <property type="project" value="TreeGrafter"/>
</dbReference>
<keyword evidence="4" id="KW-0408">Iron</keyword>
<evidence type="ECO:0000313" key="9">
    <source>
        <dbReference type="Proteomes" id="UP001189225"/>
    </source>
</evidence>
<dbReference type="PANTHER" id="PTHR13847">
    <property type="entry name" value="SARCOSINE DEHYDROGENASE-RELATED"/>
    <property type="match status" value="1"/>
</dbReference>
<dbReference type="GO" id="GO:0051537">
    <property type="term" value="F:2 iron, 2 sulfur cluster binding"/>
    <property type="evidence" value="ECO:0007669"/>
    <property type="project" value="UniProtKB-KW"/>
</dbReference>
<evidence type="ECO:0000256" key="3">
    <source>
        <dbReference type="ARBA" id="ARBA00023002"/>
    </source>
</evidence>
<keyword evidence="6" id="KW-1015">Disulfide bond</keyword>
<evidence type="ECO:0000256" key="6">
    <source>
        <dbReference type="ARBA" id="ARBA00023157"/>
    </source>
</evidence>
<protein>
    <submittedName>
        <fullName evidence="8">Cytochrome b6-f complex iron-sulfur subunit</fullName>
    </submittedName>
</protein>
<dbReference type="InterPro" id="IPR017941">
    <property type="entry name" value="Rieske_2Fe-2S"/>
</dbReference>
<gene>
    <name evidence="8" type="primary">petC_1</name>
    <name evidence="8" type="ORF">R16034_02857</name>
</gene>
<dbReference type="InterPro" id="IPR005805">
    <property type="entry name" value="Rieske_Fe-S_prot_C"/>
</dbReference>
<sequence length="518" mass="55244">MASHGGTTTSYWAEEIELARPPLTADASCDVCVIGAGIAGLSVAYELAAGGAAVIVIDADTPGGGETGRTTAHLMTAFDDRYYNIERHLGRDAARTIAQSHTAAVARMEAICAAESIACDFARVDGYLFAESAEEDEVLTDELEAAHRAGLTDVTRVSDVQTGRVALPSALRFPGQGQLHPLKYLRGLIDAIERRGGKIHGKTQAMDVEDGRPVVVRTAGGARIHADSVVVASNTPFNDLFALHTKQAAYRTFVVGMKVPRDSVPVCQFWDTLDPYHYARIAGDLGPDAQLLIVGGEDHKVGQADDADRRLDRLRAWTRERFPVVGEPMFAWSGQVMEPVDGVAFIGRNPGNHNVYVVTGDSGNGMTHGAIAGVLIRDLITRRDNAWADLYDPSRKSLTAALEYARENANVAAQYADWLGSGAATALDSIPSGGGDVVKANGRHVAAFRDERGHLNTFDAACPHLKCLVQWNSLEKSFDCPCHGSRFGCDGAVLHGPAKTGLHRVDVGGDVPPRATSG</sequence>
<dbReference type="EMBL" id="CATWHI010000003">
    <property type="protein sequence ID" value="CAJ0741863.1"/>
    <property type="molecule type" value="Genomic_DNA"/>
</dbReference>
<dbReference type="GO" id="GO:0016491">
    <property type="term" value="F:oxidoreductase activity"/>
    <property type="evidence" value="ECO:0007669"/>
    <property type="project" value="UniProtKB-KW"/>
</dbReference>
<dbReference type="PANTHER" id="PTHR13847:SF281">
    <property type="entry name" value="FAD DEPENDENT OXIDOREDUCTASE DOMAIN-CONTAINING PROTEIN"/>
    <property type="match status" value="1"/>
</dbReference>
<dbReference type="Pfam" id="PF00355">
    <property type="entry name" value="Rieske"/>
    <property type="match status" value="1"/>
</dbReference>
<organism evidence="8 9">
    <name type="scientific">Ralstonia edaphi</name>
    <dbReference type="NCBI Taxonomy" id="3058599"/>
    <lineage>
        <taxon>Bacteria</taxon>
        <taxon>Pseudomonadati</taxon>
        <taxon>Pseudomonadota</taxon>
        <taxon>Betaproteobacteria</taxon>
        <taxon>Burkholderiales</taxon>
        <taxon>Burkholderiaceae</taxon>
        <taxon>Ralstonia</taxon>
    </lineage>
</organism>
<comment type="caution">
    <text evidence="8">The sequence shown here is derived from an EMBL/GenBank/DDBJ whole genome shotgun (WGS) entry which is preliminary data.</text>
</comment>
<evidence type="ECO:0000256" key="4">
    <source>
        <dbReference type="ARBA" id="ARBA00023004"/>
    </source>
</evidence>
<name>A0AB72X9C9_9RALS</name>
<keyword evidence="1" id="KW-0001">2Fe-2S</keyword>
<dbReference type="Gene3D" id="3.50.50.60">
    <property type="entry name" value="FAD/NAD(P)-binding domain"/>
    <property type="match status" value="1"/>
</dbReference>
<dbReference type="InterPro" id="IPR036922">
    <property type="entry name" value="Rieske_2Fe-2S_sf"/>
</dbReference>
<dbReference type="GO" id="GO:0046872">
    <property type="term" value="F:metal ion binding"/>
    <property type="evidence" value="ECO:0007669"/>
    <property type="project" value="UniProtKB-KW"/>
</dbReference>
<keyword evidence="2" id="KW-0479">Metal-binding</keyword>
<dbReference type="Gene3D" id="2.102.10.10">
    <property type="entry name" value="Rieske [2Fe-2S] iron-sulphur domain"/>
    <property type="match status" value="1"/>
</dbReference>
<evidence type="ECO:0000256" key="1">
    <source>
        <dbReference type="ARBA" id="ARBA00022714"/>
    </source>
</evidence>
<accession>A0AB72X9C9</accession>
<dbReference type="PROSITE" id="PS51296">
    <property type="entry name" value="RIESKE"/>
    <property type="match status" value="1"/>
</dbReference>
<keyword evidence="3" id="KW-0560">Oxidoreductase</keyword>
<proteinExistence type="predicted"/>
<dbReference type="Gene3D" id="3.30.9.10">
    <property type="entry name" value="D-Amino Acid Oxidase, subunit A, domain 2"/>
    <property type="match status" value="1"/>
</dbReference>
<dbReference type="AlphaFoldDB" id="A0AB72X9C9"/>
<dbReference type="InterPro" id="IPR036188">
    <property type="entry name" value="FAD/NAD-bd_sf"/>
</dbReference>
<keyword evidence="9" id="KW-1185">Reference proteome</keyword>
<evidence type="ECO:0000313" key="8">
    <source>
        <dbReference type="EMBL" id="CAJ0741863.1"/>
    </source>
</evidence>
<evidence type="ECO:0000256" key="5">
    <source>
        <dbReference type="ARBA" id="ARBA00023014"/>
    </source>
</evidence>
<evidence type="ECO:0000259" key="7">
    <source>
        <dbReference type="PROSITE" id="PS51296"/>
    </source>
</evidence>
<dbReference type="GO" id="GO:0016020">
    <property type="term" value="C:membrane"/>
    <property type="evidence" value="ECO:0007669"/>
    <property type="project" value="InterPro"/>
</dbReference>
<feature type="domain" description="Rieske" evidence="7">
    <location>
        <begin position="422"/>
        <end position="507"/>
    </location>
</feature>
<dbReference type="PRINTS" id="PR00162">
    <property type="entry name" value="RIESKE"/>
</dbReference>
<dbReference type="Proteomes" id="UP001189225">
    <property type="component" value="Unassembled WGS sequence"/>
</dbReference>
<dbReference type="SUPFAM" id="SSF50022">
    <property type="entry name" value="ISP domain"/>
    <property type="match status" value="1"/>
</dbReference>